<feature type="region of interest" description="Disordered" evidence="4">
    <location>
        <begin position="268"/>
        <end position="339"/>
    </location>
</feature>
<keyword evidence="8" id="KW-1185">Reference proteome</keyword>
<feature type="compositionally biased region" description="Low complexity" evidence="4">
    <location>
        <begin position="311"/>
        <end position="332"/>
    </location>
</feature>
<comment type="caution">
    <text evidence="7">The sequence shown here is derived from an EMBL/GenBank/DDBJ whole genome shotgun (WGS) entry which is preliminary data.</text>
</comment>
<dbReference type="SMART" id="SM00236">
    <property type="entry name" value="fCBD"/>
    <property type="match status" value="1"/>
</dbReference>
<evidence type="ECO:0000256" key="1">
    <source>
        <dbReference type="ARBA" id="ARBA00001255"/>
    </source>
</evidence>
<sequence length="374" mass="40968">MRCQLLWTTLLTGGLSSAQILFQRGQKWQIILGGTPDMSKAPLAPIDATVWDIDLFDNDAATIKALKKTGDLVICYFSAGTVEDWRDDVKDFPKADVGKVLPEWPNEKWIRTGSSKVREIMAKRIKIAGDKDCDAIDPDNIDGYQNDNGLNLNSNDAIDYMKWMRIEAAKYNMKIGLKNALDIIDALTPFIDFAVNEQCAQHVECDRYNAFLASNKPVFHIEYPTTLNVGQVNTSYCNGPGTSGMSSILKNLLLDGATIYCDGSVVDTPTKGGSGPPRPTTKPTKPPPTSTPKPPPTTTPKPPTTTPRPPTTTSRPTTTRTTTQRPPTSTPGNPGGCKQKHWDQCGGNDWKGCTVCESPYTCKGVSAPWYYQCL</sequence>
<evidence type="ECO:0000259" key="6">
    <source>
        <dbReference type="PROSITE" id="PS51164"/>
    </source>
</evidence>
<dbReference type="InterPro" id="IPR017853">
    <property type="entry name" value="GH"/>
</dbReference>
<feature type="compositionally biased region" description="Pro residues" evidence="4">
    <location>
        <begin position="276"/>
        <end position="310"/>
    </location>
</feature>
<dbReference type="InterPro" id="IPR013785">
    <property type="entry name" value="Aldolase_TIM"/>
</dbReference>
<evidence type="ECO:0000256" key="3">
    <source>
        <dbReference type="ARBA" id="ARBA00022729"/>
    </source>
</evidence>
<dbReference type="Proteomes" id="UP001152607">
    <property type="component" value="Unassembled WGS sequence"/>
</dbReference>
<keyword evidence="3 5" id="KW-0732">Signal</keyword>
<evidence type="ECO:0000256" key="4">
    <source>
        <dbReference type="SAM" id="MobiDB-lite"/>
    </source>
</evidence>
<dbReference type="EMBL" id="CAOQHR010000001">
    <property type="protein sequence ID" value="CAI6278741.1"/>
    <property type="molecule type" value="Genomic_DNA"/>
</dbReference>
<dbReference type="Pfam" id="PF00734">
    <property type="entry name" value="CBM_1"/>
    <property type="match status" value="1"/>
</dbReference>
<reference evidence="7" key="1">
    <citation type="submission" date="2023-01" db="EMBL/GenBank/DDBJ databases">
        <authorList>
            <person name="Van Ghelder C."/>
            <person name="Rancurel C."/>
        </authorList>
    </citation>
    <scope>NUCLEOTIDE SEQUENCE</scope>
    <source>
        <strain evidence="7">CNCM I-4278</strain>
    </source>
</reference>
<feature type="domain" description="CBM1" evidence="6">
    <location>
        <begin position="337"/>
        <end position="374"/>
    </location>
</feature>
<gene>
    <name evidence="7" type="ORF">PDIGIT_LOCUS2020</name>
</gene>
<comment type="catalytic activity">
    <reaction evidence="1">
        <text>Hydrolysis of terminal, non-reducing alpha-D-galactose residues in alpha-D-galactosides, including galactose oligosaccharides, galactomannans and galactolipids.</text>
        <dbReference type="EC" id="3.2.1.22"/>
    </reaction>
</comment>
<dbReference type="EC" id="3.2.1.22" evidence="2"/>
<name>A0A9W4U541_9PLEO</name>
<dbReference type="GO" id="GO:0030248">
    <property type="term" value="F:cellulose binding"/>
    <property type="evidence" value="ECO:0007669"/>
    <property type="project" value="InterPro"/>
</dbReference>
<feature type="chain" id="PRO_5040852492" description="alpha-galactosidase" evidence="5">
    <location>
        <begin position="18"/>
        <end position="374"/>
    </location>
</feature>
<dbReference type="PROSITE" id="PS51164">
    <property type="entry name" value="CBM1_2"/>
    <property type="match status" value="1"/>
</dbReference>
<dbReference type="PANTHER" id="PTHR35273:SF2">
    <property type="entry name" value="ALPHA-GALACTOSIDASE"/>
    <property type="match status" value="1"/>
</dbReference>
<accession>A0A9W4U541</accession>
<dbReference type="PANTHER" id="PTHR35273">
    <property type="entry name" value="ALPHA-1,4 POLYGALACTOSAMINIDASE, PUTATIVE (AFU_ORTHOLOGUE AFUA_3G07890)-RELATED"/>
    <property type="match status" value="1"/>
</dbReference>
<dbReference type="GO" id="GO:0005576">
    <property type="term" value="C:extracellular region"/>
    <property type="evidence" value="ECO:0007669"/>
    <property type="project" value="InterPro"/>
</dbReference>
<dbReference type="SUPFAM" id="SSF57180">
    <property type="entry name" value="Cellulose-binding domain"/>
    <property type="match status" value="1"/>
</dbReference>
<dbReference type="GO" id="GO:0005975">
    <property type="term" value="P:carbohydrate metabolic process"/>
    <property type="evidence" value="ECO:0007669"/>
    <property type="project" value="InterPro"/>
</dbReference>
<dbReference type="GO" id="GO:0004557">
    <property type="term" value="F:alpha-galactosidase activity"/>
    <property type="evidence" value="ECO:0007669"/>
    <property type="project" value="UniProtKB-EC"/>
</dbReference>
<dbReference type="InterPro" id="IPR004352">
    <property type="entry name" value="GH114_TIM-barrel"/>
</dbReference>
<evidence type="ECO:0000256" key="2">
    <source>
        <dbReference type="ARBA" id="ARBA00012755"/>
    </source>
</evidence>
<proteinExistence type="predicted"/>
<evidence type="ECO:0000256" key="5">
    <source>
        <dbReference type="SAM" id="SignalP"/>
    </source>
</evidence>
<dbReference type="AlphaFoldDB" id="A0A9W4U541"/>
<dbReference type="Gene3D" id="3.20.20.70">
    <property type="entry name" value="Aldolase class I"/>
    <property type="match status" value="1"/>
</dbReference>
<protein>
    <recommendedName>
        <fullName evidence="2">alpha-galactosidase</fullName>
        <ecNumber evidence="2">3.2.1.22</ecNumber>
    </recommendedName>
</protein>
<feature type="signal peptide" evidence="5">
    <location>
        <begin position="1"/>
        <end position="17"/>
    </location>
</feature>
<dbReference type="InterPro" id="IPR035971">
    <property type="entry name" value="CBD_sf"/>
</dbReference>
<dbReference type="PRINTS" id="PR01217">
    <property type="entry name" value="PRICHEXTENSN"/>
</dbReference>
<organism evidence="7 8">
    <name type="scientific">Periconia digitata</name>
    <dbReference type="NCBI Taxonomy" id="1303443"/>
    <lineage>
        <taxon>Eukaryota</taxon>
        <taxon>Fungi</taxon>
        <taxon>Dikarya</taxon>
        <taxon>Ascomycota</taxon>
        <taxon>Pezizomycotina</taxon>
        <taxon>Dothideomycetes</taxon>
        <taxon>Pleosporomycetidae</taxon>
        <taxon>Pleosporales</taxon>
        <taxon>Massarineae</taxon>
        <taxon>Periconiaceae</taxon>
        <taxon>Periconia</taxon>
    </lineage>
</organism>
<dbReference type="InterPro" id="IPR000254">
    <property type="entry name" value="CBD"/>
</dbReference>
<evidence type="ECO:0000313" key="7">
    <source>
        <dbReference type="EMBL" id="CAI6278741.1"/>
    </source>
</evidence>
<evidence type="ECO:0000313" key="8">
    <source>
        <dbReference type="Proteomes" id="UP001152607"/>
    </source>
</evidence>
<dbReference type="Pfam" id="PF03537">
    <property type="entry name" value="Glyco_hydro_114"/>
    <property type="match status" value="1"/>
</dbReference>
<dbReference type="OrthoDB" id="2108802at2759"/>
<dbReference type="SUPFAM" id="SSF51445">
    <property type="entry name" value="(Trans)glycosidases"/>
    <property type="match status" value="1"/>
</dbReference>